<dbReference type="AlphaFoldDB" id="X1IEY9"/>
<comment type="caution">
    <text evidence="1">The sequence shown here is derived from an EMBL/GenBank/DDBJ whole genome shotgun (WGS) entry which is preliminary data.</text>
</comment>
<gene>
    <name evidence="1" type="ORF">S03H2_26936</name>
</gene>
<reference evidence="1" key="1">
    <citation type="journal article" date="2014" name="Front. Microbiol.">
        <title>High frequency of phylogenetically diverse reductive dehalogenase-homologous genes in deep subseafloor sedimentary metagenomes.</title>
        <authorList>
            <person name="Kawai M."/>
            <person name="Futagami T."/>
            <person name="Toyoda A."/>
            <person name="Takaki Y."/>
            <person name="Nishi S."/>
            <person name="Hori S."/>
            <person name="Arai W."/>
            <person name="Tsubouchi T."/>
            <person name="Morono Y."/>
            <person name="Uchiyama I."/>
            <person name="Ito T."/>
            <person name="Fujiyama A."/>
            <person name="Inagaki F."/>
            <person name="Takami H."/>
        </authorList>
    </citation>
    <scope>NUCLEOTIDE SEQUENCE</scope>
    <source>
        <strain evidence="1">Expedition CK06-06</strain>
    </source>
</reference>
<evidence type="ECO:0000313" key="1">
    <source>
        <dbReference type="EMBL" id="GAH56123.1"/>
    </source>
</evidence>
<name>X1IEY9_9ZZZZ</name>
<feature type="non-terminal residue" evidence="1">
    <location>
        <position position="72"/>
    </location>
</feature>
<proteinExistence type="predicted"/>
<protein>
    <submittedName>
        <fullName evidence="1">Uncharacterized protein</fullName>
    </submittedName>
</protein>
<sequence>IGNWIALAGGTLTNEVGGETGNGGKYVVDVATSTNLLKLDGASGDVLTNLEVGKKYRITIYAKKGTNWTGGK</sequence>
<feature type="non-terminal residue" evidence="1">
    <location>
        <position position="1"/>
    </location>
</feature>
<accession>X1IEY9</accession>
<organism evidence="1">
    <name type="scientific">marine sediment metagenome</name>
    <dbReference type="NCBI Taxonomy" id="412755"/>
    <lineage>
        <taxon>unclassified sequences</taxon>
        <taxon>metagenomes</taxon>
        <taxon>ecological metagenomes</taxon>
    </lineage>
</organism>
<dbReference type="EMBL" id="BARU01015863">
    <property type="protein sequence ID" value="GAH56123.1"/>
    <property type="molecule type" value="Genomic_DNA"/>
</dbReference>